<proteinExistence type="predicted"/>
<gene>
    <name evidence="2" type="primary">SLV.36</name>
</gene>
<reference evidence="2" key="1">
    <citation type="submission" date="2003-12" db="EMBL/GenBank/DDBJ databases">
        <authorList>
            <person name="Hosted T.J.Jr."/>
            <person name="Horan A.C."/>
            <person name="Wang T."/>
        </authorList>
    </citation>
    <scope>NUCLEOTIDE SEQUENCE</scope>
    <source>
        <strain evidence="2">IMRU3455</strain>
        <plasmid evidence="2">linear plasmid pSLV45</plasmid>
    </source>
</reference>
<sequence>MRTREQLAQDIGMPMGTFRNKKPYTAEGFPAPVSSEGARVLLWDGEQTAAYFTGGPVPALPAPGAPGDLLDRQEAAAVLNVAPRSWDTYKSDPRLSPHLVVIGGVEHWPRSVVQAFRDSRPGKQAATGRPKGRPDAVPRGEVHGRVAALLEADPAVTIAAVCAELGVAPATAQRALSQLRREHIELLMGAQPLLTVDQAAARARVPGRGPGAHPQQRL</sequence>
<name>Q6RGN4_STRLA</name>
<geneLocation type="plasmid" evidence="2">
    <name>linear plasmid pSLV45</name>
</geneLocation>
<organism evidence="2">
    <name type="scientific">Streptomyces lavendulae</name>
    <dbReference type="NCBI Taxonomy" id="1914"/>
    <lineage>
        <taxon>Bacteria</taxon>
        <taxon>Bacillati</taxon>
        <taxon>Actinomycetota</taxon>
        <taxon>Actinomycetes</taxon>
        <taxon>Kitasatosporales</taxon>
        <taxon>Streptomycetaceae</taxon>
        <taxon>Streptomyces</taxon>
    </lineage>
</organism>
<feature type="region of interest" description="Disordered" evidence="1">
    <location>
        <begin position="1"/>
        <end position="25"/>
    </location>
</feature>
<evidence type="ECO:0000313" key="2">
    <source>
        <dbReference type="EMBL" id="AAS45819.1"/>
    </source>
</evidence>
<dbReference type="EMBL" id="AY498874">
    <property type="protein sequence ID" value="AAS45819.1"/>
    <property type="molecule type" value="Genomic_DNA"/>
</dbReference>
<accession>Q6RGN4</accession>
<reference evidence="2" key="2">
    <citation type="journal article" date="2004" name="Microbiology">
        <title>Characterization of the Streptomyces lavendulae IMRU 3455 linear plasmid pSLV45.</title>
        <authorList>
            <person name="Hosted T.J."/>
            <person name="Wang T."/>
            <person name="Horan A.C."/>
        </authorList>
    </citation>
    <scope>NUCLEOTIDE SEQUENCE</scope>
    <source>
        <strain evidence="2">IMRU3455</strain>
        <plasmid evidence="2">linear plasmid pSLV45</plasmid>
    </source>
</reference>
<protein>
    <submittedName>
        <fullName evidence="2">SLV.36</fullName>
    </submittedName>
</protein>
<evidence type="ECO:0000256" key="1">
    <source>
        <dbReference type="SAM" id="MobiDB-lite"/>
    </source>
</evidence>
<keyword evidence="2" id="KW-0614">Plasmid</keyword>
<dbReference type="AlphaFoldDB" id="Q6RGN4"/>
<feature type="region of interest" description="Disordered" evidence="1">
    <location>
        <begin position="118"/>
        <end position="139"/>
    </location>
</feature>